<protein>
    <submittedName>
        <fullName evidence="9 10">ADAMTS-like protein 4 isoform X1</fullName>
    </submittedName>
</protein>
<dbReference type="Gene3D" id="2.20.100.10">
    <property type="entry name" value="Thrombospondin type-1 (TSP1) repeat"/>
    <property type="match status" value="7"/>
</dbReference>
<evidence type="ECO:0000256" key="3">
    <source>
        <dbReference type="ARBA" id="ARBA00022729"/>
    </source>
</evidence>
<dbReference type="InterPro" id="IPR045371">
    <property type="entry name" value="ADAMTS_CR_3"/>
</dbReference>
<dbReference type="SMART" id="SM00209">
    <property type="entry name" value="TSP1"/>
    <property type="match status" value="7"/>
</dbReference>
<dbReference type="InterPro" id="IPR036383">
    <property type="entry name" value="TSP1_rpt_sf"/>
</dbReference>
<reference evidence="9 10" key="1">
    <citation type="submission" date="2025-05" db="UniProtKB">
        <authorList>
            <consortium name="RefSeq"/>
        </authorList>
    </citation>
    <scope>IDENTIFICATION</scope>
</reference>
<dbReference type="InterPro" id="IPR010909">
    <property type="entry name" value="PLAC"/>
</dbReference>
<dbReference type="RefSeq" id="XP_072840114.1">
    <property type="nucleotide sequence ID" value="XM_072984013.1"/>
</dbReference>
<feature type="chain" id="PRO_5045028140" evidence="6">
    <location>
        <begin position="30"/>
        <end position="1347"/>
    </location>
</feature>
<feature type="region of interest" description="Disordered" evidence="5">
    <location>
        <begin position="843"/>
        <end position="944"/>
    </location>
</feature>
<dbReference type="InterPro" id="IPR050439">
    <property type="entry name" value="ADAMTS_ADAMTS-like"/>
</dbReference>
<feature type="region of interest" description="Disordered" evidence="5">
    <location>
        <begin position="32"/>
        <end position="53"/>
    </location>
</feature>
<dbReference type="PROSITE" id="PS50092">
    <property type="entry name" value="TSP1"/>
    <property type="match status" value="6"/>
</dbReference>
<dbReference type="Proteomes" id="UP001652642">
    <property type="component" value="Chromosome 15"/>
</dbReference>
<name>A0ABM5F3Y9_9SAUR</name>
<accession>A0ABM5F3Y9</accession>
<sequence length="1347" mass="145416">MAVVNRGWTGRFSLAGFCVTLSVMAACLGQATEKVPRRRPPRQATEEEGAGSRVAGLWSPWSAWSACSQPCGLGVSERTRACRSPYGPDPWPQRAGAAPQRGPPPQLPRQRDRGHPTFPLHPEGGTGPALSFPGGPAVLPLHRQAQPPHAPYGTSAQRHTRHQGLPAGEPPPLLPPLAPSQILGAPHPGRRRDPAPFHEAARPPRPRGGQEFPGHASPPRPPHSASAMPPRHRGSLPLFKPLRQDGPRAGLSPDRPTRHGGQADGGRPGGGAPLTLDDPQAAQRSRVRETIKPGKYGYGKVPFALPLHKDPPKGAASRSKRDSGDHAGQLSALPPPPPPRPPSKKARRKVTRSSSHEEAARVWEKDPLTSGVDLGAHDKPGQPRPAEGAAQTHVGVEGGREGSLGQGHHASGHGGGLKRGDPAEARSTEEPLPEKSAVSPGPSGGEGAQERGSVATGGVSSLPRTPPPSGPPPQGQAELHLTHQVLRDHRVAPKWQDPATGRSPWDAPEWPPPRPESRSVSGHASHPPQGQARIRHQRQNQPRTRGGYGSRQSHSLFAEPPVAPHPSEPDVWLLHRGQGAPEARGRAGAEGPQWNLYYPGTETFHCEGESKQFKACRQEPCPADHPDPRAVQCAAYNDQEFMGRFYQWEPFTDVRGSQRCELNCRPIGHRFYVRHTEKVRDGIPCEASSQDICVAGQCLTPGCDGILGSNRTLDSCGVCGGDHTTCKLVVGNFSETDVPIGYHRILEIPAGATRIHIREMTRSPNYLALRSHNGKSIINGNWAVNPPGRYEAAGTVFVYSRPGNDRQEGESLMADGPTVEPIDVYMIFQQDNPGVSYQFFLSSAQPEDSHREQPPSRPEFGALTLVSPGSPAESPLSHIVRPASAEGRHQIPAGPPVSSGQSGRTRAVAPPPPASGGHSGRSPGTLQRHVRVPPLLPPPPHHSEGSHDYYWRRIGNTACSATCGKGFWQSVYRCISWASQEEVGEEHCHLIPKPIVQEEVCNTEPCPAYWDAGDWSACSKSCGLGTQHRQVLCRQIYANRSTVVHPQRCGHLEKPNATQACQVQVCSHWEIHANWSSCSVLCGTGHRTRHVRCVSNEGTLLRDSDCPSNNRPETSEACDVGPCVRTWFYSDWSNTCSAECGTGIQRRSVVCLSSDADGEAEENCAGAKPAEMRACSGGPCRRVARWYSGPWSTCSSDCGTGTQRRDVICVSKLGTEFNVTEASECAHLEKPPSLQPCAGTSCKARWFSTAWSACSRSCVGGVQVREVQCLTPNRTLTHLCPPDLKPAQKRPCNTQPCLPELDENCQDKYPNCPVIVQARLCAYSYYKALCCASCTHALQRRHAGPSR</sequence>
<keyword evidence="8" id="KW-1185">Reference proteome</keyword>
<evidence type="ECO:0000313" key="14">
    <source>
        <dbReference type="RefSeq" id="XP_072840120.1"/>
    </source>
</evidence>
<dbReference type="RefSeq" id="XP_072840116.1">
    <property type="nucleotide sequence ID" value="XM_072984015.1"/>
</dbReference>
<dbReference type="InterPro" id="IPR010294">
    <property type="entry name" value="ADAMTS_spacer1"/>
</dbReference>
<feature type="compositionally biased region" description="Gly residues" evidence="5">
    <location>
        <begin position="262"/>
        <end position="272"/>
    </location>
</feature>
<feature type="compositionally biased region" description="Pro residues" evidence="5">
    <location>
        <begin position="168"/>
        <end position="178"/>
    </location>
</feature>
<evidence type="ECO:0000313" key="8">
    <source>
        <dbReference type="Proteomes" id="UP001652642"/>
    </source>
</evidence>
<gene>
    <name evidence="9 10 11 12 13 14" type="primary">ADAMTSL4</name>
</gene>
<keyword evidence="4" id="KW-0677">Repeat</keyword>
<dbReference type="Pfam" id="PF19236">
    <property type="entry name" value="ADAMTS_CR_3"/>
    <property type="match status" value="1"/>
</dbReference>
<evidence type="ECO:0000259" key="7">
    <source>
        <dbReference type="PROSITE" id="PS50900"/>
    </source>
</evidence>
<dbReference type="Pfam" id="PF05986">
    <property type="entry name" value="ADAMTS_spacer1"/>
    <property type="match status" value="1"/>
</dbReference>
<evidence type="ECO:0000313" key="9">
    <source>
        <dbReference type="RefSeq" id="XP_072840114.1"/>
    </source>
</evidence>
<dbReference type="RefSeq" id="XP_072840119.1">
    <property type="nucleotide sequence ID" value="XM_072984018.1"/>
</dbReference>
<dbReference type="PROSITE" id="PS51257">
    <property type="entry name" value="PROKAR_LIPOPROTEIN"/>
    <property type="match status" value="1"/>
</dbReference>
<feature type="compositionally biased region" description="Basic residues" evidence="5">
    <location>
        <begin position="342"/>
        <end position="351"/>
    </location>
</feature>
<dbReference type="RefSeq" id="XP_072840118.1">
    <property type="nucleotide sequence ID" value="XM_072984017.1"/>
</dbReference>
<dbReference type="PROSITE" id="PS50900">
    <property type="entry name" value="PLAC"/>
    <property type="match status" value="1"/>
</dbReference>
<comment type="subcellular location">
    <subcellularLocation>
        <location evidence="1">Secreted</location>
    </subcellularLocation>
</comment>
<evidence type="ECO:0000256" key="5">
    <source>
        <dbReference type="SAM" id="MobiDB-lite"/>
    </source>
</evidence>
<dbReference type="RefSeq" id="XP_072840117.1">
    <property type="nucleotide sequence ID" value="XM_072984016.1"/>
</dbReference>
<feature type="compositionally biased region" description="Pro residues" evidence="5">
    <location>
        <begin position="464"/>
        <end position="474"/>
    </location>
</feature>
<feature type="signal peptide" evidence="6">
    <location>
        <begin position="1"/>
        <end position="29"/>
    </location>
</feature>
<dbReference type="PANTHER" id="PTHR13723">
    <property type="entry name" value="ADAMTS A DISINTEGRIN AND METALLOPROTEASE WITH THROMBOSPONDIN MOTIFS PROTEASE"/>
    <property type="match status" value="1"/>
</dbReference>
<dbReference type="Pfam" id="PF08686">
    <property type="entry name" value="PLAC"/>
    <property type="match status" value="1"/>
</dbReference>
<dbReference type="SUPFAM" id="SSF82895">
    <property type="entry name" value="TSP-1 type 1 repeat"/>
    <property type="match status" value="7"/>
</dbReference>
<evidence type="ECO:0000313" key="12">
    <source>
        <dbReference type="RefSeq" id="XP_072840118.1"/>
    </source>
</evidence>
<evidence type="ECO:0000256" key="2">
    <source>
        <dbReference type="ARBA" id="ARBA00022525"/>
    </source>
</evidence>
<dbReference type="Gene3D" id="2.60.120.830">
    <property type="match status" value="1"/>
</dbReference>
<evidence type="ECO:0000256" key="1">
    <source>
        <dbReference type="ARBA" id="ARBA00004613"/>
    </source>
</evidence>
<evidence type="ECO:0000313" key="10">
    <source>
        <dbReference type="RefSeq" id="XP_072840116.1"/>
    </source>
</evidence>
<dbReference type="Pfam" id="PF19030">
    <property type="entry name" value="TSP1_ADAMTS"/>
    <property type="match status" value="6"/>
</dbReference>
<keyword evidence="2" id="KW-0964">Secreted</keyword>
<feature type="region of interest" description="Disordered" evidence="5">
    <location>
        <begin position="84"/>
        <end position="566"/>
    </location>
</feature>
<evidence type="ECO:0000313" key="13">
    <source>
        <dbReference type="RefSeq" id="XP_072840119.1"/>
    </source>
</evidence>
<feature type="compositionally biased region" description="Basic and acidic residues" evidence="5">
    <location>
        <begin position="191"/>
        <end position="202"/>
    </location>
</feature>
<feature type="compositionally biased region" description="Basic and acidic residues" evidence="5">
    <location>
        <begin position="354"/>
        <end position="367"/>
    </location>
</feature>
<feature type="compositionally biased region" description="Basic and acidic residues" evidence="5">
    <location>
        <begin position="418"/>
        <end position="433"/>
    </location>
</feature>
<feature type="domain" description="PLAC" evidence="7">
    <location>
        <begin position="1301"/>
        <end position="1338"/>
    </location>
</feature>
<organism evidence="8 11">
    <name type="scientific">Pogona vitticeps</name>
    <name type="common">central bearded dragon</name>
    <dbReference type="NCBI Taxonomy" id="103695"/>
    <lineage>
        <taxon>Eukaryota</taxon>
        <taxon>Metazoa</taxon>
        <taxon>Chordata</taxon>
        <taxon>Craniata</taxon>
        <taxon>Vertebrata</taxon>
        <taxon>Euteleostomi</taxon>
        <taxon>Lepidosauria</taxon>
        <taxon>Squamata</taxon>
        <taxon>Bifurcata</taxon>
        <taxon>Unidentata</taxon>
        <taxon>Episquamata</taxon>
        <taxon>Toxicofera</taxon>
        <taxon>Iguania</taxon>
        <taxon>Acrodonta</taxon>
        <taxon>Agamidae</taxon>
        <taxon>Amphibolurinae</taxon>
        <taxon>Pogona</taxon>
    </lineage>
</organism>
<dbReference type="PANTHER" id="PTHR13723:SF144">
    <property type="entry name" value="ADAMTS-LIKE PROTEIN 4"/>
    <property type="match status" value="1"/>
</dbReference>
<keyword evidence="3 6" id="KW-0732">Signal</keyword>
<dbReference type="Pfam" id="PF00090">
    <property type="entry name" value="TSP_1"/>
    <property type="match status" value="1"/>
</dbReference>
<dbReference type="GeneID" id="110081496"/>
<proteinExistence type="predicted"/>
<evidence type="ECO:0000256" key="6">
    <source>
        <dbReference type="SAM" id="SignalP"/>
    </source>
</evidence>
<dbReference type="InterPro" id="IPR000884">
    <property type="entry name" value="TSP1_rpt"/>
</dbReference>
<dbReference type="RefSeq" id="XP_072840120.1">
    <property type="nucleotide sequence ID" value="XM_072984019.1"/>
</dbReference>
<evidence type="ECO:0000313" key="11">
    <source>
        <dbReference type="RefSeq" id="XP_072840117.1"/>
    </source>
</evidence>
<evidence type="ECO:0000256" key="4">
    <source>
        <dbReference type="ARBA" id="ARBA00022737"/>
    </source>
</evidence>